<name>A0A8T8SDH7_9BASI</name>
<reference evidence="2" key="1">
    <citation type="submission" date="2016-04" db="EMBL/GenBank/DDBJ databases">
        <authorList>
            <person name="Nguyen H.D."/>
            <person name="Samba Siva P."/>
            <person name="Cullis J."/>
            <person name="Levesque C.A."/>
            <person name="Hambleton S."/>
        </authorList>
    </citation>
    <scope>NUCLEOTIDE SEQUENCE</scope>
    <source>
        <strain evidence="2">DAOMC 236416</strain>
    </source>
</reference>
<protein>
    <submittedName>
        <fullName evidence="2">Uncharacterized protein</fullName>
    </submittedName>
</protein>
<keyword evidence="3" id="KW-1185">Reference proteome</keyword>
<evidence type="ECO:0000313" key="2">
    <source>
        <dbReference type="EMBL" id="KAE8237695.1"/>
    </source>
</evidence>
<dbReference type="AlphaFoldDB" id="A0A8T8SDH7"/>
<dbReference type="Proteomes" id="UP000077521">
    <property type="component" value="Unassembled WGS sequence"/>
</dbReference>
<accession>A0A8T8SDH7</accession>
<sequence>MTKHVKMRPEEHGKGISVNAVCEKYPGTEWLLNSDKDTKKSKQLNAWREAIMVADVDAEIKSQTPARALTFKQIKAMLIMVNATEDPSHFRFLLACPNAECRIGNLKPASMKKHTCKAPKPVFTMADFCKIPLEIPREIESESESVPGPSPPIEQPVRRTAQRRQKLPRDSTKAPRFDPEYALPISASMPPRLFSR</sequence>
<gene>
    <name evidence="2" type="ORF">A4X13_0g8670</name>
</gene>
<organism evidence="2 3">
    <name type="scientific">Tilletia indica</name>
    <dbReference type="NCBI Taxonomy" id="43049"/>
    <lineage>
        <taxon>Eukaryota</taxon>
        <taxon>Fungi</taxon>
        <taxon>Dikarya</taxon>
        <taxon>Basidiomycota</taxon>
        <taxon>Ustilaginomycotina</taxon>
        <taxon>Exobasidiomycetes</taxon>
        <taxon>Tilletiales</taxon>
        <taxon>Tilletiaceae</taxon>
        <taxon>Tilletia</taxon>
    </lineage>
</organism>
<proteinExistence type="predicted"/>
<reference evidence="2" key="2">
    <citation type="journal article" date="2019" name="IMA Fungus">
        <title>Genome sequencing and comparison of five Tilletia species to identify candidate genes for the detection of regulated species infecting wheat.</title>
        <authorList>
            <person name="Nguyen H.D.T."/>
            <person name="Sultana T."/>
            <person name="Kesanakurti P."/>
            <person name="Hambleton S."/>
        </authorList>
    </citation>
    <scope>NUCLEOTIDE SEQUENCE</scope>
    <source>
        <strain evidence="2">DAOMC 236416</strain>
    </source>
</reference>
<evidence type="ECO:0000256" key="1">
    <source>
        <dbReference type="SAM" id="MobiDB-lite"/>
    </source>
</evidence>
<feature type="region of interest" description="Disordered" evidence="1">
    <location>
        <begin position="140"/>
        <end position="196"/>
    </location>
</feature>
<comment type="caution">
    <text evidence="2">The sequence shown here is derived from an EMBL/GenBank/DDBJ whole genome shotgun (WGS) entry which is preliminary data.</text>
</comment>
<feature type="compositionally biased region" description="Basic and acidic residues" evidence="1">
    <location>
        <begin position="167"/>
        <end position="179"/>
    </location>
</feature>
<evidence type="ECO:0000313" key="3">
    <source>
        <dbReference type="Proteomes" id="UP000077521"/>
    </source>
</evidence>
<dbReference type="EMBL" id="LWDF02001669">
    <property type="protein sequence ID" value="KAE8237695.1"/>
    <property type="molecule type" value="Genomic_DNA"/>
</dbReference>